<accession>A0AAW1MV56</accession>
<name>A0AAW1MV56_SAPOF</name>
<dbReference type="PANTHER" id="PTHR31569">
    <property type="entry name" value="SWIM-TYPE DOMAIN-CONTAINING PROTEIN"/>
    <property type="match status" value="1"/>
</dbReference>
<dbReference type="Proteomes" id="UP001443914">
    <property type="component" value="Unassembled WGS sequence"/>
</dbReference>
<feature type="domain" description="MULE transposase" evidence="1">
    <location>
        <begin position="67"/>
        <end position="158"/>
    </location>
</feature>
<sequence>MRQIYNLSYKVRFEKRGNRNLAQQMLRLASKNGYVHFWEANDDTTELKHIFMAHPSALMLLRAYLYVVIINSTYKTNLYKIPMVELVGVTPAGKTFMIGYAFVTHETKEGYTWVLEKLREILGGVTPNAIVTDWEQGLVEAVSLVFPESSYLLCVWHIDMAVQKYVLDLFKTDWIAKAVTTKWGGMVVYMTRAWTIHVEKFAEFYTNNVMHFDNTATSRVETVHSVLKNWLNSVTLTLDSIWTRVDAHIGQQHVEIRKLLEDSRSTSMTVDQPRLFSLLDGKVSHMAIQLMSTEFARGTKLGMGLDMGCGCAVVSTHGLLCACQLHRLYQEDRPVHVDDVHIFWRTLRYDEVNSVPTNDDVQLSQMFDEIRGCDPIRR</sequence>
<evidence type="ECO:0000313" key="3">
    <source>
        <dbReference type="Proteomes" id="UP001443914"/>
    </source>
</evidence>
<dbReference type="InterPro" id="IPR018289">
    <property type="entry name" value="MULE_transposase_dom"/>
</dbReference>
<dbReference type="AlphaFoldDB" id="A0AAW1MV56"/>
<gene>
    <name evidence="2" type="ORF">RND81_02G208400</name>
</gene>
<organism evidence="2 3">
    <name type="scientific">Saponaria officinalis</name>
    <name type="common">Common soapwort</name>
    <name type="synonym">Lychnis saponaria</name>
    <dbReference type="NCBI Taxonomy" id="3572"/>
    <lineage>
        <taxon>Eukaryota</taxon>
        <taxon>Viridiplantae</taxon>
        <taxon>Streptophyta</taxon>
        <taxon>Embryophyta</taxon>
        <taxon>Tracheophyta</taxon>
        <taxon>Spermatophyta</taxon>
        <taxon>Magnoliopsida</taxon>
        <taxon>eudicotyledons</taxon>
        <taxon>Gunneridae</taxon>
        <taxon>Pentapetalae</taxon>
        <taxon>Caryophyllales</taxon>
        <taxon>Caryophyllaceae</taxon>
        <taxon>Caryophylleae</taxon>
        <taxon>Saponaria</taxon>
    </lineage>
</organism>
<keyword evidence="3" id="KW-1185">Reference proteome</keyword>
<dbReference type="PANTHER" id="PTHR31569:SF4">
    <property type="entry name" value="SWIM-TYPE DOMAIN-CONTAINING PROTEIN"/>
    <property type="match status" value="1"/>
</dbReference>
<dbReference type="EMBL" id="JBDFQZ010000002">
    <property type="protein sequence ID" value="KAK9750615.1"/>
    <property type="molecule type" value="Genomic_DNA"/>
</dbReference>
<evidence type="ECO:0000259" key="1">
    <source>
        <dbReference type="Pfam" id="PF10551"/>
    </source>
</evidence>
<evidence type="ECO:0000313" key="2">
    <source>
        <dbReference type="EMBL" id="KAK9750615.1"/>
    </source>
</evidence>
<reference evidence="2" key="1">
    <citation type="submission" date="2024-03" db="EMBL/GenBank/DDBJ databases">
        <title>WGS assembly of Saponaria officinalis var. Norfolk2.</title>
        <authorList>
            <person name="Jenkins J."/>
            <person name="Shu S."/>
            <person name="Grimwood J."/>
            <person name="Barry K."/>
            <person name="Goodstein D."/>
            <person name="Schmutz J."/>
            <person name="Leebens-Mack J."/>
            <person name="Osbourn A."/>
        </authorList>
    </citation>
    <scope>NUCLEOTIDE SEQUENCE [LARGE SCALE GENOMIC DNA]</scope>
    <source>
        <strain evidence="2">JIC</strain>
    </source>
</reference>
<dbReference type="InterPro" id="IPR052579">
    <property type="entry name" value="Zinc_finger_SWIM"/>
</dbReference>
<dbReference type="Pfam" id="PF10551">
    <property type="entry name" value="MULE"/>
    <property type="match status" value="1"/>
</dbReference>
<proteinExistence type="predicted"/>
<comment type="caution">
    <text evidence="2">The sequence shown here is derived from an EMBL/GenBank/DDBJ whole genome shotgun (WGS) entry which is preliminary data.</text>
</comment>
<protein>
    <recommendedName>
        <fullName evidence="1">MULE transposase domain-containing protein</fullName>
    </recommendedName>
</protein>